<dbReference type="InterPro" id="IPR040144">
    <property type="entry name" value="RAP1GDS1"/>
</dbReference>
<organism evidence="1 2">
    <name type="scientific">Talaromyces marneffei (strain ATCC 18224 / CBS 334.59 / QM 7333)</name>
    <name type="common">Penicillium marneffei</name>
    <dbReference type="NCBI Taxonomy" id="441960"/>
    <lineage>
        <taxon>Eukaryota</taxon>
        <taxon>Fungi</taxon>
        <taxon>Dikarya</taxon>
        <taxon>Ascomycota</taxon>
        <taxon>Pezizomycotina</taxon>
        <taxon>Eurotiomycetes</taxon>
        <taxon>Eurotiomycetidae</taxon>
        <taxon>Eurotiales</taxon>
        <taxon>Trichocomaceae</taxon>
        <taxon>Talaromyces</taxon>
        <taxon>Talaromyces sect. Talaromyces</taxon>
    </lineage>
</organism>
<protein>
    <submittedName>
        <fullName evidence="1">GTP binding protein, putative</fullName>
    </submittedName>
</protein>
<dbReference type="Proteomes" id="UP000001294">
    <property type="component" value="Unassembled WGS sequence"/>
</dbReference>
<dbReference type="PANTHER" id="PTHR10957">
    <property type="entry name" value="RAP1 GTPASE-GDP DISSOCIATION STIMULATOR 1"/>
    <property type="match status" value="1"/>
</dbReference>
<dbReference type="VEuPathDB" id="FungiDB:PMAA_085770"/>
<evidence type="ECO:0000313" key="2">
    <source>
        <dbReference type="Proteomes" id="UP000001294"/>
    </source>
</evidence>
<dbReference type="EMBL" id="DS995901">
    <property type="protein sequence ID" value="EEA24584.1"/>
    <property type="molecule type" value="Genomic_DNA"/>
</dbReference>
<accession>B6QGJ9</accession>
<name>B6QGJ9_TALMQ</name>
<dbReference type="Gene3D" id="1.25.10.10">
    <property type="entry name" value="Leucine-rich Repeat Variant"/>
    <property type="match status" value="2"/>
</dbReference>
<dbReference type="PhylomeDB" id="B6QGJ9"/>
<reference evidence="2" key="1">
    <citation type="journal article" date="2015" name="Genome Announc.">
        <title>Genome sequence of the AIDS-associated pathogen Penicillium marneffei (ATCC18224) and its near taxonomic relative Talaromyces stipitatus (ATCC10500).</title>
        <authorList>
            <person name="Nierman W.C."/>
            <person name="Fedorova-Abrams N.D."/>
            <person name="Andrianopoulos A."/>
        </authorList>
    </citation>
    <scope>NUCLEOTIDE SEQUENCE [LARGE SCALE GENOMIC DNA]</scope>
    <source>
        <strain evidence="2">ATCC 18224 / CBS 334.59 / QM 7333</strain>
    </source>
</reference>
<dbReference type="AlphaFoldDB" id="B6QGJ9"/>
<proteinExistence type="predicted"/>
<dbReference type="HOGENOM" id="CLU_026731_1_0_1"/>
<gene>
    <name evidence="1" type="ORF">PMAA_085770</name>
</gene>
<dbReference type="SUPFAM" id="SSF48371">
    <property type="entry name" value="ARM repeat"/>
    <property type="match status" value="1"/>
</dbReference>
<dbReference type="GO" id="GO:0005085">
    <property type="term" value="F:guanyl-nucleotide exchange factor activity"/>
    <property type="evidence" value="ECO:0007669"/>
    <property type="project" value="InterPro"/>
</dbReference>
<evidence type="ECO:0000313" key="1">
    <source>
        <dbReference type="EMBL" id="EEA24584.1"/>
    </source>
</evidence>
<dbReference type="OrthoDB" id="26149at2759"/>
<dbReference type="InterPro" id="IPR011989">
    <property type="entry name" value="ARM-like"/>
</dbReference>
<keyword evidence="2" id="KW-1185">Reference proteome</keyword>
<dbReference type="InterPro" id="IPR016024">
    <property type="entry name" value="ARM-type_fold"/>
</dbReference>
<dbReference type="STRING" id="441960.B6QGJ9"/>
<sequence>MASQDYKDGGSTRLAPVATTTTDVISSTGDIELPAVVTVIPDLTGLKSLSSLKETEEVIPAEEQDQMFRALKDVLSKTERDEDVFDVQELRDALESADTAAKGGRRGPQLLGDVATILQKLWQSESRYMVEAAEALANASRDPSWRIPFGQSGVLQFFLQLIATPDVDKDLLFHSMRLIGNSCADTDENREIVVSSSYTRAIMRLTLNPDLVHVAVPVIYNICTDFEPAQAQVAANKLGYILLKQINDGAINGNALLNFTYELVEMVAGQAEGIENSPDGTIVLMMNIALKEDTTFAQYTCLVTCLAQYLQTERFQIANIRHKLVEHIISVLERSFTIEVDESVSEYVQLLNQLRLKLNQTLGDISALPTFLETYPIGSPLVSTLQSWLTRQQQETLQICACVVLGNIARTDEICQLMIDQLNIHQALIHILKNSTIGGVLHASLGFLKNLSIAESNREKLGDADIIPAISKIWTYDTVPQVQLAATSVTRLVIAANVKNIARLLTSLSSDPDSPAHSRTYLSMLLSLCSRTDTAPIKTEIGRTVCSICRTLLSRKKAGNDVGEQTSALLDRLFDLHEDIARPVGAMITQTEWPVVRSEGWFALALMASHDKGCPAVVDCLIDTDIYTLVEKSLDVAGGESAATGAVATNEQLQKKGDRDNLVIMVKELLSRDPESLPKGKKDRLTELMNRAVSLQAR</sequence>